<feature type="compositionally biased region" description="Acidic residues" evidence="1">
    <location>
        <begin position="16"/>
        <end position="38"/>
    </location>
</feature>
<evidence type="ECO:0000313" key="2">
    <source>
        <dbReference type="EMBL" id="CAI9117356.1"/>
    </source>
</evidence>
<proteinExistence type="predicted"/>
<dbReference type="EMBL" id="OX459126">
    <property type="protein sequence ID" value="CAI9117356.1"/>
    <property type="molecule type" value="Genomic_DNA"/>
</dbReference>
<accession>A0AAV1ECF6</accession>
<organism evidence="2 3">
    <name type="scientific">Oldenlandia corymbosa var. corymbosa</name>
    <dbReference type="NCBI Taxonomy" id="529605"/>
    <lineage>
        <taxon>Eukaryota</taxon>
        <taxon>Viridiplantae</taxon>
        <taxon>Streptophyta</taxon>
        <taxon>Embryophyta</taxon>
        <taxon>Tracheophyta</taxon>
        <taxon>Spermatophyta</taxon>
        <taxon>Magnoliopsida</taxon>
        <taxon>eudicotyledons</taxon>
        <taxon>Gunneridae</taxon>
        <taxon>Pentapetalae</taxon>
        <taxon>asterids</taxon>
        <taxon>lamiids</taxon>
        <taxon>Gentianales</taxon>
        <taxon>Rubiaceae</taxon>
        <taxon>Rubioideae</taxon>
        <taxon>Spermacoceae</taxon>
        <taxon>Hedyotis-Oldenlandia complex</taxon>
        <taxon>Oldenlandia</taxon>
    </lineage>
</organism>
<gene>
    <name evidence="2" type="ORF">OLC1_LOCUS23431</name>
</gene>
<keyword evidence="3" id="KW-1185">Reference proteome</keyword>
<dbReference type="Proteomes" id="UP001161247">
    <property type="component" value="Chromosome 9"/>
</dbReference>
<evidence type="ECO:0000256" key="1">
    <source>
        <dbReference type="SAM" id="MobiDB-lite"/>
    </source>
</evidence>
<name>A0AAV1ECF6_OLDCO</name>
<protein>
    <submittedName>
        <fullName evidence="2">OLC1v1018733C1</fullName>
    </submittedName>
</protein>
<dbReference type="AlphaFoldDB" id="A0AAV1ECF6"/>
<reference evidence="2" key="1">
    <citation type="submission" date="2023-03" db="EMBL/GenBank/DDBJ databases">
        <authorList>
            <person name="Julca I."/>
        </authorList>
    </citation>
    <scope>NUCLEOTIDE SEQUENCE</scope>
</reference>
<feature type="region of interest" description="Disordered" evidence="1">
    <location>
        <begin position="1"/>
        <end position="96"/>
    </location>
</feature>
<evidence type="ECO:0000313" key="3">
    <source>
        <dbReference type="Proteomes" id="UP001161247"/>
    </source>
</evidence>
<sequence>MDGEQGFQPMNVDVPLGDDGDNDDGDAGNDDEGDDDYQNENLDNGGQEDIDIGEGIAGNQHDGPPPGEHGTPHENGFHNGSSHSSPPSTRIRGDSPTNVLSCDFSYSSSTNDIVVVDEPEMIMHHSQIGPSNAILGDSDSQIGETSLLMNRGEEEDGDQSVEQVKETASQERLTEIIDNTEEMFQLEEQASQYFSRLYMAGEKINQVEENIILKWPLMLDPTKQTHQDGKLLQMKGKEDSHSSGPRTELNHIHTQMFKRKGKSFQEKKYGRMHLAPLKQTQKHLSIHTPHEMHRTLDRLSRWKRAHEAD</sequence>
<feature type="compositionally biased region" description="Polar residues" evidence="1">
    <location>
        <begin position="78"/>
        <end position="88"/>
    </location>
</feature>